<evidence type="ECO:0000256" key="6">
    <source>
        <dbReference type="ARBA" id="ARBA00023136"/>
    </source>
</evidence>
<keyword evidence="5 9" id="KW-1133">Transmembrane helix</keyword>
<evidence type="ECO:0000256" key="9">
    <source>
        <dbReference type="SAM" id="Phobius"/>
    </source>
</evidence>
<feature type="signal peptide" evidence="10">
    <location>
        <begin position="1"/>
        <end position="23"/>
    </location>
</feature>
<dbReference type="AlphaFoldDB" id="A0A6P8W979"/>
<dbReference type="PANTHER" id="PTHR33562">
    <property type="entry name" value="ATILLA, ISOFORM B-RELATED-RELATED"/>
    <property type="match status" value="1"/>
</dbReference>
<proteinExistence type="predicted"/>
<keyword evidence="8" id="KW-0449">Lipoprotein</keyword>
<evidence type="ECO:0000256" key="4">
    <source>
        <dbReference type="ARBA" id="ARBA00022729"/>
    </source>
</evidence>
<evidence type="ECO:0000256" key="3">
    <source>
        <dbReference type="ARBA" id="ARBA00022692"/>
    </source>
</evidence>
<dbReference type="Proteomes" id="UP000515160">
    <property type="component" value="Chromosome 2L"/>
</dbReference>
<dbReference type="GeneID" id="117565172"/>
<keyword evidence="4 10" id="KW-0732">Signal</keyword>
<keyword evidence="3 9" id="KW-0812">Transmembrane</keyword>
<organism evidence="11 12">
    <name type="scientific">Drosophila albomicans</name>
    <name type="common">Fruit fly</name>
    <dbReference type="NCBI Taxonomy" id="7291"/>
    <lineage>
        <taxon>Eukaryota</taxon>
        <taxon>Metazoa</taxon>
        <taxon>Ecdysozoa</taxon>
        <taxon>Arthropoda</taxon>
        <taxon>Hexapoda</taxon>
        <taxon>Insecta</taxon>
        <taxon>Pterygota</taxon>
        <taxon>Neoptera</taxon>
        <taxon>Endopterygota</taxon>
        <taxon>Diptera</taxon>
        <taxon>Brachycera</taxon>
        <taxon>Muscomorpha</taxon>
        <taxon>Ephydroidea</taxon>
        <taxon>Drosophilidae</taxon>
        <taxon>Drosophila</taxon>
    </lineage>
</organism>
<evidence type="ECO:0000256" key="10">
    <source>
        <dbReference type="SAM" id="SignalP"/>
    </source>
</evidence>
<sequence length="144" mass="15531">MVSFARNLLCVTILAVLASTGYAIQCYQCNTFGIPKACKRNASNLIDCSTVKPPVHLSKVGAATGCIKRIQRNPSMPRPETLYSCHFGDVINKQGCQFSEEMKLQQYTALSCDVCTEDKCNGSASLAPIAVAIILFLGVAHLLT</sequence>
<evidence type="ECO:0000256" key="7">
    <source>
        <dbReference type="ARBA" id="ARBA00023180"/>
    </source>
</evidence>
<name>A0A6P8W979_DROAB</name>
<dbReference type="InterPro" id="IPR050975">
    <property type="entry name" value="Sleep_regulator"/>
</dbReference>
<dbReference type="RefSeq" id="XP_034100054.1">
    <property type="nucleotide sequence ID" value="XM_034244163.2"/>
</dbReference>
<evidence type="ECO:0000256" key="5">
    <source>
        <dbReference type="ARBA" id="ARBA00022989"/>
    </source>
</evidence>
<keyword evidence="2" id="KW-0336">GPI-anchor</keyword>
<evidence type="ECO:0000256" key="8">
    <source>
        <dbReference type="ARBA" id="ARBA00023288"/>
    </source>
</evidence>
<accession>A0A6P8W979</accession>
<evidence type="ECO:0000256" key="1">
    <source>
        <dbReference type="ARBA" id="ARBA00004589"/>
    </source>
</evidence>
<keyword evidence="7" id="KW-0325">Glycoprotein</keyword>
<evidence type="ECO:0000313" key="12">
    <source>
        <dbReference type="RefSeq" id="XP_034100054.1"/>
    </source>
</evidence>
<feature type="transmembrane region" description="Helical" evidence="9">
    <location>
        <begin position="125"/>
        <end position="143"/>
    </location>
</feature>
<evidence type="ECO:0000313" key="11">
    <source>
        <dbReference type="Proteomes" id="UP000515160"/>
    </source>
</evidence>
<feature type="chain" id="PRO_5027833360" evidence="10">
    <location>
        <begin position="24"/>
        <end position="144"/>
    </location>
</feature>
<gene>
    <name evidence="12" type="primary">LOC117565172</name>
</gene>
<reference evidence="12" key="1">
    <citation type="submission" date="2025-08" db="UniProtKB">
        <authorList>
            <consortium name="RefSeq"/>
        </authorList>
    </citation>
    <scope>IDENTIFICATION</scope>
    <source>
        <strain evidence="12">15112-1751.03</strain>
        <tissue evidence="12">Whole Adult</tissue>
    </source>
</reference>
<protein>
    <submittedName>
        <fullName evidence="12">Uncharacterized protein LOC117565172</fullName>
    </submittedName>
</protein>
<comment type="subcellular location">
    <subcellularLocation>
        <location evidence="1">Membrane</location>
        <topology evidence="1">Lipid-anchor</topology>
        <topology evidence="1">GPI-anchor</topology>
    </subcellularLocation>
</comment>
<dbReference type="GO" id="GO:0098552">
    <property type="term" value="C:side of membrane"/>
    <property type="evidence" value="ECO:0007669"/>
    <property type="project" value="UniProtKB-KW"/>
</dbReference>
<dbReference type="OrthoDB" id="6083863at2759"/>
<keyword evidence="11" id="KW-1185">Reference proteome</keyword>
<dbReference type="PANTHER" id="PTHR33562:SF18">
    <property type="entry name" value="BOUDIN-RELATED"/>
    <property type="match status" value="1"/>
</dbReference>
<evidence type="ECO:0000256" key="2">
    <source>
        <dbReference type="ARBA" id="ARBA00022622"/>
    </source>
</evidence>
<keyword evidence="6 9" id="KW-0472">Membrane</keyword>